<proteinExistence type="predicted"/>
<evidence type="ECO:0000256" key="1">
    <source>
        <dbReference type="SAM" id="MobiDB-lite"/>
    </source>
</evidence>
<keyword evidence="3" id="KW-1185">Reference proteome</keyword>
<gene>
    <name evidence="2" type="ORF">E3N88_22333</name>
</gene>
<dbReference type="EMBL" id="SZYD01000012">
    <property type="protein sequence ID" value="KAD4584732.1"/>
    <property type="molecule type" value="Genomic_DNA"/>
</dbReference>
<sequence>MISKRKSLCTEYPSPPSHLRPIEKEKPWQHLDRKGTVPVDRLERYLISAVAPPTDRPARFQDLKIMPGVFYVIVSHFGT</sequence>
<protein>
    <submittedName>
        <fullName evidence="2">Uncharacterized protein</fullName>
    </submittedName>
</protein>
<dbReference type="Proteomes" id="UP000326396">
    <property type="component" value="Linkage Group LG2"/>
</dbReference>
<evidence type="ECO:0000313" key="2">
    <source>
        <dbReference type="EMBL" id="KAD4584732.1"/>
    </source>
</evidence>
<reference evidence="2 3" key="1">
    <citation type="submission" date="2019-05" db="EMBL/GenBank/DDBJ databases">
        <title>Mikania micrantha, genome provides insights into the molecular mechanism of rapid growth.</title>
        <authorList>
            <person name="Liu B."/>
        </authorList>
    </citation>
    <scope>NUCLEOTIDE SEQUENCE [LARGE SCALE GENOMIC DNA]</scope>
    <source>
        <strain evidence="2">NLD-2019</strain>
        <tissue evidence="2">Leaf</tissue>
    </source>
</reference>
<accession>A0A5N6NA29</accession>
<organism evidence="2 3">
    <name type="scientific">Mikania micrantha</name>
    <name type="common">bitter vine</name>
    <dbReference type="NCBI Taxonomy" id="192012"/>
    <lineage>
        <taxon>Eukaryota</taxon>
        <taxon>Viridiplantae</taxon>
        <taxon>Streptophyta</taxon>
        <taxon>Embryophyta</taxon>
        <taxon>Tracheophyta</taxon>
        <taxon>Spermatophyta</taxon>
        <taxon>Magnoliopsida</taxon>
        <taxon>eudicotyledons</taxon>
        <taxon>Gunneridae</taxon>
        <taxon>Pentapetalae</taxon>
        <taxon>asterids</taxon>
        <taxon>campanulids</taxon>
        <taxon>Asterales</taxon>
        <taxon>Asteraceae</taxon>
        <taxon>Asteroideae</taxon>
        <taxon>Heliantheae alliance</taxon>
        <taxon>Eupatorieae</taxon>
        <taxon>Mikania</taxon>
    </lineage>
</organism>
<feature type="region of interest" description="Disordered" evidence="1">
    <location>
        <begin position="1"/>
        <end position="22"/>
    </location>
</feature>
<dbReference type="AlphaFoldDB" id="A0A5N6NA29"/>
<comment type="caution">
    <text evidence="2">The sequence shown here is derived from an EMBL/GenBank/DDBJ whole genome shotgun (WGS) entry which is preliminary data.</text>
</comment>
<evidence type="ECO:0000313" key="3">
    <source>
        <dbReference type="Proteomes" id="UP000326396"/>
    </source>
</evidence>
<name>A0A5N6NA29_9ASTR</name>